<accession>A0A0C1QMB7</accession>
<dbReference type="Gene3D" id="3.40.50.1820">
    <property type="entry name" value="alpha/beta hydrolase"/>
    <property type="match status" value="2"/>
</dbReference>
<dbReference type="PANTHER" id="PTHR43248">
    <property type="entry name" value="2-SUCCINYL-6-HYDROXY-2,4-CYCLOHEXADIENE-1-CARBOXYLATE SYNTHASE"/>
    <property type="match status" value="1"/>
</dbReference>
<dbReference type="OrthoDB" id="613638at2"/>
<comment type="caution">
    <text evidence="5">The sequence shown here is derived from an EMBL/GenBank/DDBJ whole genome shotgun (WGS) entry which is preliminary data.</text>
</comment>
<dbReference type="PROSITE" id="PS51257">
    <property type="entry name" value="PROKAR_LIPOPROTEIN"/>
    <property type="match status" value="1"/>
</dbReference>
<keyword evidence="2 5" id="KW-0378">Hydrolase</keyword>
<name>A0A0C1QMB7_9GAMM</name>
<proteinExistence type="inferred from homology"/>
<sequence>MYKVKTALLGLSLFGCATQAYADANSSEFNRYINFNWGECPSTFKTPDNRNLCSFAKVPVNWDKPNDQLIDILVSKYPAKNPQPKGQIWFLQGGPGYSASFYATHYDTTLAQYKQDYDLYILEHRGVGWSTHLACPNQFEGDYAAYQQACYDALHQTWQDNLFHFNTTGAAKDLAYSIDKSKTTNWLPTYVYGASYGTLWAQRFTQIAPQGAQALILDSIVPSKGFSLDLWDENFNFIFDELAQYCNQDPLCQSKLGNDSAKAIKELLNKVYSQSHCSATKFNQGTLQTLSTLLLMRSVEGVLMPTYYRLARCNEDDVIALNNLHQFLFEGVGRELLEIKAKHPLNYSQVLSSLIVHNEISHEQRSLTERIEFCKDAVSCIPSDLLYARYIQKGVWGNKYNSQFVYQDVHHYMPTLVLNGDLDPQTPHSYAYDFMRTFTNVNQRYVEFPQTAHAVIFESPADTNTGNNCGVDVMQSFLNNIWQQPNTDCIAQLNGLSFNLSAFESKVLFGADDAYEGRAQAITLASLKQLKLENPALFKAYSDTFMRLADF</sequence>
<feature type="signal peptide" evidence="3">
    <location>
        <begin position="1"/>
        <end position="22"/>
    </location>
</feature>
<dbReference type="Proteomes" id="UP000031327">
    <property type="component" value="Unassembled WGS sequence"/>
</dbReference>
<evidence type="ECO:0000256" key="2">
    <source>
        <dbReference type="ARBA" id="ARBA00022801"/>
    </source>
</evidence>
<evidence type="ECO:0000259" key="4">
    <source>
        <dbReference type="Pfam" id="PF00561"/>
    </source>
</evidence>
<dbReference type="InterPro" id="IPR051601">
    <property type="entry name" value="Serine_prot/Carboxylest_S33"/>
</dbReference>
<evidence type="ECO:0000256" key="3">
    <source>
        <dbReference type="SAM" id="SignalP"/>
    </source>
</evidence>
<evidence type="ECO:0000313" key="5">
    <source>
        <dbReference type="EMBL" id="KID56192.1"/>
    </source>
</evidence>
<organism evidence="5 6">
    <name type="scientific">Pseudoalteromonas luteoviolacea</name>
    <dbReference type="NCBI Taxonomy" id="43657"/>
    <lineage>
        <taxon>Bacteria</taxon>
        <taxon>Pseudomonadati</taxon>
        <taxon>Pseudomonadota</taxon>
        <taxon>Gammaproteobacteria</taxon>
        <taxon>Alteromonadales</taxon>
        <taxon>Pseudoalteromonadaceae</taxon>
        <taxon>Pseudoalteromonas</taxon>
    </lineage>
</organism>
<dbReference type="EMBL" id="JWIC01000007">
    <property type="protein sequence ID" value="KID56192.1"/>
    <property type="molecule type" value="Genomic_DNA"/>
</dbReference>
<comment type="similarity">
    <text evidence="1">Belongs to the peptidase S33 family.</text>
</comment>
<dbReference type="Pfam" id="PF00561">
    <property type="entry name" value="Abhydrolase_1"/>
    <property type="match status" value="1"/>
</dbReference>
<gene>
    <name evidence="5" type="ORF">JF50_18125</name>
</gene>
<dbReference type="InterPro" id="IPR029058">
    <property type="entry name" value="AB_hydrolase_fold"/>
</dbReference>
<feature type="domain" description="AB hydrolase-1" evidence="4">
    <location>
        <begin position="90"/>
        <end position="244"/>
    </location>
</feature>
<dbReference type="InterPro" id="IPR000073">
    <property type="entry name" value="AB_hydrolase_1"/>
</dbReference>
<evidence type="ECO:0000256" key="1">
    <source>
        <dbReference type="ARBA" id="ARBA00010088"/>
    </source>
</evidence>
<protein>
    <submittedName>
        <fullName evidence="5">Alpha/beta hydrolase</fullName>
    </submittedName>
</protein>
<keyword evidence="3" id="KW-0732">Signal</keyword>
<reference evidence="5 6" key="1">
    <citation type="submission" date="2014-12" db="EMBL/GenBank/DDBJ databases">
        <title>Draft Genome Sequence of Pseudoalteromonas luteoviolacea HI1.</title>
        <authorList>
            <person name="Asahina A.Y."/>
            <person name="Hadfield M.G."/>
        </authorList>
    </citation>
    <scope>NUCLEOTIDE SEQUENCE [LARGE SCALE GENOMIC DNA]</scope>
    <source>
        <strain evidence="5 6">HI1</strain>
    </source>
</reference>
<evidence type="ECO:0000313" key="6">
    <source>
        <dbReference type="Proteomes" id="UP000031327"/>
    </source>
</evidence>
<dbReference type="AlphaFoldDB" id="A0A0C1QMB7"/>
<feature type="chain" id="PRO_5002155324" evidence="3">
    <location>
        <begin position="23"/>
        <end position="551"/>
    </location>
</feature>
<dbReference type="RefSeq" id="WP_039610765.1">
    <property type="nucleotide sequence ID" value="NZ_JWIC01000007.1"/>
</dbReference>
<dbReference type="PANTHER" id="PTHR43248:SF25">
    <property type="entry name" value="AB HYDROLASE-1 DOMAIN-CONTAINING PROTEIN-RELATED"/>
    <property type="match status" value="1"/>
</dbReference>
<dbReference type="GO" id="GO:0016787">
    <property type="term" value="F:hydrolase activity"/>
    <property type="evidence" value="ECO:0007669"/>
    <property type="project" value="UniProtKB-KW"/>
</dbReference>
<dbReference type="SUPFAM" id="SSF53474">
    <property type="entry name" value="alpha/beta-Hydrolases"/>
    <property type="match status" value="1"/>
</dbReference>